<sequence length="56" mass="6010">MLFLSPRHRCQHGLLPLQLHSTAMCASACTSASTFTFPSPHHFTAATASLAVDNPE</sequence>
<gene>
    <name evidence="1" type="ORF">E2C01_049517</name>
</gene>
<dbReference type="AlphaFoldDB" id="A0A5B7GDX9"/>
<organism evidence="1 2">
    <name type="scientific">Portunus trituberculatus</name>
    <name type="common">Swimming crab</name>
    <name type="synonym">Neptunus trituberculatus</name>
    <dbReference type="NCBI Taxonomy" id="210409"/>
    <lineage>
        <taxon>Eukaryota</taxon>
        <taxon>Metazoa</taxon>
        <taxon>Ecdysozoa</taxon>
        <taxon>Arthropoda</taxon>
        <taxon>Crustacea</taxon>
        <taxon>Multicrustacea</taxon>
        <taxon>Malacostraca</taxon>
        <taxon>Eumalacostraca</taxon>
        <taxon>Eucarida</taxon>
        <taxon>Decapoda</taxon>
        <taxon>Pleocyemata</taxon>
        <taxon>Brachyura</taxon>
        <taxon>Eubrachyura</taxon>
        <taxon>Portunoidea</taxon>
        <taxon>Portunidae</taxon>
        <taxon>Portuninae</taxon>
        <taxon>Portunus</taxon>
    </lineage>
</organism>
<keyword evidence="2" id="KW-1185">Reference proteome</keyword>
<proteinExistence type="predicted"/>
<evidence type="ECO:0000313" key="2">
    <source>
        <dbReference type="Proteomes" id="UP000324222"/>
    </source>
</evidence>
<evidence type="ECO:0000313" key="1">
    <source>
        <dbReference type="EMBL" id="MPC55575.1"/>
    </source>
</evidence>
<name>A0A5B7GDX9_PORTR</name>
<reference evidence="1 2" key="1">
    <citation type="submission" date="2019-05" db="EMBL/GenBank/DDBJ databases">
        <title>Another draft genome of Portunus trituberculatus and its Hox gene families provides insights of decapod evolution.</title>
        <authorList>
            <person name="Jeong J.-H."/>
            <person name="Song I."/>
            <person name="Kim S."/>
            <person name="Choi T."/>
            <person name="Kim D."/>
            <person name="Ryu S."/>
            <person name="Kim W."/>
        </authorList>
    </citation>
    <scope>NUCLEOTIDE SEQUENCE [LARGE SCALE GENOMIC DNA]</scope>
    <source>
        <tissue evidence="1">Muscle</tissue>
    </source>
</reference>
<accession>A0A5B7GDX9</accession>
<protein>
    <submittedName>
        <fullName evidence="1">Uncharacterized protein</fullName>
    </submittedName>
</protein>
<dbReference type="EMBL" id="VSRR010013289">
    <property type="protein sequence ID" value="MPC55575.1"/>
    <property type="molecule type" value="Genomic_DNA"/>
</dbReference>
<dbReference type="Proteomes" id="UP000324222">
    <property type="component" value="Unassembled WGS sequence"/>
</dbReference>
<comment type="caution">
    <text evidence="1">The sequence shown here is derived from an EMBL/GenBank/DDBJ whole genome shotgun (WGS) entry which is preliminary data.</text>
</comment>